<comment type="caution">
    <text evidence="2">The sequence shown here is derived from an EMBL/GenBank/DDBJ whole genome shotgun (WGS) entry which is preliminary data.</text>
</comment>
<dbReference type="InterPro" id="IPR011042">
    <property type="entry name" value="6-blade_b-propeller_TolB-like"/>
</dbReference>
<accession>A0A2W2BZX3</accession>
<feature type="non-terminal residue" evidence="2">
    <location>
        <position position="107"/>
    </location>
</feature>
<feature type="chain" id="PRO_5015889336" evidence="1">
    <location>
        <begin position="31"/>
        <end position="107"/>
    </location>
</feature>
<proteinExistence type="predicted"/>
<organism evidence="2 3">
    <name type="scientific">Micromonospora endophytica</name>
    <dbReference type="NCBI Taxonomy" id="515350"/>
    <lineage>
        <taxon>Bacteria</taxon>
        <taxon>Bacillati</taxon>
        <taxon>Actinomycetota</taxon>
        <taxon>Actinomycetes</taxon>
        <taxon>Micromonosporales</taxon>
        <taxon>Micromonosporaceae</taxon>
        <taxon>Micromonospora</taxon>
    </lineage>
</organism>
<protein>
    <submittedName>
        <fullName evidence="2">Glucose/sorbosone dehydrogenase-like protein</fullName>
    </submittedName>
</protein>
<sequence>MLRRRCRPVPLLAGLLVLVLSALLLPPASAAGTARADTSQTSRVPLTELTVTYEQVAFGLQRPIALTGLPDGRMLIAEKNGTVRAYHPDTGLAAEPVLDLTARIDTS</sequence>
<gene>
    <name evidence="2" type="ORF">C1I93_31070</name>
</gene>
<dbReference type="Gene3D" id="2.120.10.30">
    <property type="entry name" value="TolB, C-terminal domain"/>
    <property type="match status" value="1"/>
</dbReference>
<dbReference type="Proteomes" id="UP000248627">
    <property type="component" value="Unassembled WGS sequence"/>
</dbReference>
<name>A0A2W2BZX3_9ACTN</name>
<evidence type="ECO:0000256" key="1">
    <source>
        <dbReference type="SAM" id="SignalP"/>
    </source>
</evidence>
<evidence type="ECO:0000313" key="2">
    <source>
        <dbReference type="EMBL" id="PZF81237.1"/>
    </source>
</evidence>
<evidence type="ECO:0000313" key="3">
    <source>
        <dbReference type="Proteomes" id="UP000248627"/>
    </source>
</evidence>
<reference evidence="2 3" key="1">
    <citation type="submission" date="2018-01" db="EMBL/GenBank/DDBJ databases">
        <title>Draft genome sequence of Jishengella endophytica.</title>
        <authorList>
            <person name="Sahin N."/>
            <person name="Ay H."/>
            <person name="Saygin H."/>
        </authorList>
    </citation>
    <scope>NUCLEOTIDE SEQUENCE [LARGE SCALE GENOMIC DNA]</scope>
    <source>
        <strain evidence="2 3">DSM 45430</strain>
    </source>
</reference>
<dbReference type="EMBL" id="POTX01000559">
    <property type="protein sequence ID" value="PZF81237.1"/>
    <property type="molecule type" value="Genomic_DNA"/>
</dbReference>
<keyword evidence="1" id="KW-0732">Signal</keyword>
<dbReference type="AlphaFoldDB" id="A0A2W2BZX3"/>
<keyword evidence="3" id="KW-1185">Reference proteome</keyword>
<feature type="signal peptide" evidence="1">
    <location>
        <begin position="1"/>
        <end position="30"/>
    </location>
</feature>